<dbReference type="GO" id="GO:0004673">
    <property type="term" value="F:protein histidine kinase activity"/>
    <property type="evidence" value="ECO:0007669"/>
    <property type="project" value="UniProtKB-EC"/>
</dbReference>
<feature type="domain" description="Histidine kinase/HSP90-like ATPase" evidence="8">
    <location>
        <begin position="494"/>
        <end position="583"/>
    </location>
</feature>
<evidence type="ECO:0000256" key="7">
    <source>
        <dbReference type="SAM" id="SignalP"/>
    </source>
</evidence>
<keyword evidence="10" id="KW-1185">Reference proteome</keyword>
<feature type="signal peptide" evidence="7">
    <location>
        <begin position="1"/>
        <end position="17"/>
    </location>
</feature>
<dbReference type="PANTHER" id="PTHR24421">
    <property type="entry name" value="NITRATE/NITRITE SENSOR PROTEIN NARX-RELATED"/>
    <property type="match status" value="1"/>
</dbReference>
<evidence type="ECO:0000313" key="10">
    <source>
        <dbReference type="Proteomes" id="UP000199354"/>
    </source>
</evidence>
<dbReference type="Pfam" id="PF02518">
    <property type="entry name" value="HATPase_c"/>
    <property type="match status" value="1"/>
</dbReference>
<dbReference type="Gene3D" id="3.30.565.10">
    <property type="entry name" value="Histidine kinase-like ATPase, C-terminal domain"/>
    <property type="match status" value="1"/>
</dbReference>
<keyword evidence="3" id="KW-0808">Transferase</keyword>
<dbReference type="GO" id="GO:0000160">
    <property type="term" value="P:phosphorelay signal transduction system"/>
    <property type="evidence" value="ECO:0007669"/>
    <property type="project" value="UniProtKB-KW"/>
</dbReference>
<dbReference type="InterPro" id="IPR050482">
    <property type="entry name" value="Sensor_HK_TwoCompSys"/>
</dbReference>
<dbReference type="InterPro" id="IPR036890">
    <property type="entry name" value="HATPase_C_sf"/>
</dbReference>
<dbReference type="STRING" id="490189.SAMN02927903_01043"/>
<keyword evidence="6" id="KW-1133">Transmembrane helix</keyword>
<feature type="chain" id="PRO_5011431706" description="histidine kinase" evidence="7">
    <location>
        <begin position="18"/>
        <end position="583"/>
    </location>
</feature>
<dbReference type="PANTHER" id="PTHR24421:SF10">
    <property type="entry name" value="NITRATE_NITRITE SENSOR PROTEIN NARQ"/>
    <property type="match status" value="1"/>
</dbReference>
<organism evidence="9 10">
    <name type="scientific">Flavobacterium caeni</name>
    <dbReference type="NCBI Taxonomy" id="490189"/>
    <lineage>
        <taxon>Bacteria</taxon>
        <taxon>Pseudomonadati</taxon>
        <taxon>Bacteroidota</taxon>
        <taxon>Flavobacteriia</taxon>
        <taxon>Flavobacteriales</taxon>
        <taxon>Flavobacteriaceae</taxon>
        <taxon>Flavobacterium</taxon>
    </lineage>
</organism>
<name>A0A1G5EG99_9FLAO</name>
<dbReference type="AlphaFoldDB" id="A0A1G5EG99"/>
<keyword evidence="4 9" id="KW-0418">Kinase</keyword>
<evidence type="ECO:0000259" key="8">
    <source>
        <dbReference type="SMART" id="SM00387"/>
    </source>
</evidence>
<dbReference type="EC" id="2.7.13.3" evidence="2"/>
<evidence type="ECO:0000256" key="5">
    <source>
        <dbReference type="ARBA" id="ARBA00023012"/>
    </source>
</evidence>
<dbReference type="CDD" id="cd16917">
    <property type="entry name" value="HATPase_UhpB-NarQ-NarX-like"/>
    <property type="match status" value="1"/>
</dbReference>
<evidence type="ECO:0000256" key="4">
    <source>
        <dbReference type="ARBA" id="ARBA00022777"/>
    </source>
</evidence>
<dbReference type="Proteomes" id="UP000199354">
    <property type="component" value="Unassembled WGS sequence"/>
</dbReference>
<keyword evidence="6" id="KW-0812">Transmembrane</keyword>
<evidence type="ECO:0000256" key="3">
    <source>
        <dbReference type="ARBA" id="ARBA00022679"/>
    </source>
</evidence>
<sequence>MSRWMLLAIVFCCGLLAAQNRDVNRQIAVFNRCATLECQLSEAVKIAETYIETDHQDKAQQWIDYAKKINQLHPSDSISYFLTSLQTEAFYYMELFPFAIHEAEKGIEIGKTLKDSAFLADAYFFKGINEIETAELQSAEQALWLAKNYYPKRVGKHLRTLIGKAYVYNNLAQLKLKNKEIDSALYYNKKAYALAKTNSNFRGVVNGEQTFGLLYAEKKQIDSARWYLEKSIASAEKYGMRDIVALNCAYLMHWYTNDAQKVNALYVKGLAIIENSEVNNSYQRYFYVTALEVFQQMGDTKQILALQQKIISISEDTNDRARHFTQKITDQYVKNENKLLVAKINELNQSRNIAILQLVVALFGFLVLLFVALFFRRKNKLQQLLLDQKNEISKDLHDDIGSELGSILINANLLAKTQPSDKQQFLIGKINHTGTEISQRLNAFIWSLNTEHNTVRDFCEYAKRYSQNLFEGSDVVFHYSEKVADVDQKILNGYLRKNLFFCIKEALNNAVKHARATRIELSVSATEKHLTVVVRDNGIGLQQPHGMGNGLQNIRKRMQAVRGSVQLESHQGLQITLTIALAT</sequence>
<dbReference type="RefSeq" id="WP_091141235.1">
    <property type="nucleotide sequence ID" value="NZ_FMVF01000004.1"/>
</dbReference>
<feature type="transmembrane region" description="Helical" evidence="6">
    <location>
        <begin position="353"/>
        <end position="375"/>
    </location>
</feature>
<keyword evidence="7" id="KW-0732">Signal</keyword>
<dbReference type="SUPFAM" id="SSF55874">
    <property type="entry name" value="ATPase domain of HSP90 chaperone/DNA topoisomerase II/histidine kinase"/>
    <property type="match status" value="1"/>
</dbReference>
<dbReference type="EMBL" id="FMVF01000004">
    <property type="protein sequence ID" value="SCY25781.1"/>
    <property type="molecule type" value="Genomic_DNA"/>
</dbReference>
<reference evidence="9 10" key="1">
    <citation type="submission" date="2016-10" db="EMBL/GenBank/DDBJ databases">
        <authorList>
            <person name="de Groot N.N."/>
        </authorList>
    </citation>
    <scope>NUCLEOTIDE SEQUENCE [LARGE SCALE GENOMIC DNA]</scope>
    <source>
        <strain evidence="9 10">CGMCC 1.7031</strain>
    </source>
</reference>
<dbReference type="OrthoDB" id="9778366at2"/>
<keyword evidence="6" id="KW-0472">Membrane</keyword>
<evidence type="ECO:0000256" key="1">
    <source>
        <dbReference type="ARBA" id="ARBA00000085"/>
    </source>
</evidence>
<evidence type="ECO:0000313" key="9">
    <source>
        <dbReference type="EMBL" id="SCY25781.1"/>
    </source>
</evidence>
<dbReference type="InterPro" id="IPR011990">
    <property type="entry name" value="TPR-like_helical_dom_sf"/>
</dbReference>
<dbReference type="InterPro" id="IPR003594">
    <property type="entry name" value="HATPase_dom"/>
</dbReference>
<evidence type="ECO:0000256" key="6">
    <source>
        <dbReference type="SAM" id="Phobius"/>
    </source>
</evidence>
<dbReference type="SMART" id="SM00387">
    <property type="entry name" value="HATPase_c"/>
    <property type="match status" value="1"/>
</dbReference>
<proteinExistence type="predicted"/>
<comment type="catalytic activity">
    <reaction evidence="1">
        <text>ATP + protein L-histidine = ADP + protein N-phospho-L-histidine.</text>
        <dbReference type="EC" id="2.7.13.3"/>
    </reaction>
</comment>
<protein>
    <recommendedName>
        <fullName evidence="2">histidine kinase</fullName>
        <ecNumber evidence="2">2.7.13.3</ecNumber>
    </recommendedName>
</protein>
<evidence type="ECO:0000256" key="2">
    <source>
        <dbReference type="ARBA" id="ARBA00012438"/>
    </source>
</evidence>
<accession>A0A1G5EG99</accession>
<gene>
    <name evidence="9" type="ORF">SAMN02927903_01043</name>
</gene>
<dbReference type="SUPFAM" id="SSF48452">
    <property type="entry name" value="TPR-like"/>
    <property type="match status" value="1"/>
</dbReference>
<keyword evidence="5" id="KW-0902">Two-component regulatory system</keyword>
<dbReference type="Gene3D" id="1.25.40.10">
    <property type="entry name" value="Tetratricopeptide repeat domain"/>
    <property type="match status" value="1"/>
</dbReference>